<dbReference type="GO" id="GO:0003677">
    <property type="term" value="F:DNA binding"/>
    <property type="evidence" value="ECO:0007669"/>
    <property type="project" value="UniProtKB-KW"/>
</dbReference>
<dbReference type="GO" id="GO:0003729">
    <property type="term" value="F:mRNA binding"/>
    <property type="evidence" value="ECO:0007669"/>
    <property type="project" value="TreeGrafter"/>
</dbReference>
<dbReference type="Pfam" id="PF00642">
    <property type="entry name" value="zf-CCCH"/>
    <property type="match status" value="1"/>
</dbReference>
<evidence type="ECO:0000313" key="9">
    <source>
        <dbReference type="EMBL" id="GAV87133.1"/>
    </source>
</evidence>
<keyword evidence="5" id="KW-0238">DNA-binding</keyword>
<dbReference type="Gene3D" id="4.10.1000.10">
    <property type="entry name" value="Zinc finger, CCCH-type"/>
    <property type="match status" value="1"/>
</dbReference>
<dbReference type="InParanoid" id="A0A1Q3D499"/>
<evidence type="ECO:0000256" key="5">
    <source>
        <dbReference type="ARBA" id="ARBA00023125"/>
    </source>
</evidence>
<keyword evidence="10" id="KW-1185">Reference proteome</keyword>
<feature type="zinc finger region" description="C3H1-type" evidence="6">
    <location>
        <begin position="85"/>
        <end position="112"/>
    </location>
</feature>
<evidence type="ECO:0000256" key="3">
    <source>
        <dbReference type="ARBA" id="ARBA00022771"/>
    </source>
</evidence>
<comment type="caution">
    <text evidence="9">The sequence shown here is derived from an EMBL/GenBank/DDBJ whole genome shotgun (WGS) entry which is preliminary data.</text>
</comment>
<keyword evidence="4 6" id="KW-0862">Zinc</keyword>
<dbReference type="Gene3D" id="1.20.120.1350">
    <property type="entry name" value="Pneumovirus matrix protein 2 (M2), zinc-binding domain"/>
    <property type="match status" value="1"/>
</dbReference>
<dbReference type="SUPFAM" id="SSF90229">
    <property type="entry name" value="CCCH zinc finger"/>
    <property type="match status" value="1"/>
</dbReference>
<dbReference type="PANTHER" id="PTHR15725:SF0">
    <property type="entry name" value="ZINC FINGER CCCH DOMAIN-CONTAINING PROTEIN 32-LIKE"/>
    <property type="match status" value="1"/>
</dbReference>
<dbReference type="InterPro" id="IPR000571">
    <property type="entry name" value="Znf_CCCH"/>
</dbReference>
<dbReference type="Pfam" id="PF15663">
    <property type="entry name" value="zf-CCCH_3"/>
    <property type="match status" value="1"/>
</dbReference>
<dbReference type="PANTHER" id="PTHR15725">
    <property type="entry name" value="ZN-FINGER, C-X8-C-X5-C-X3-H TYPE-CONTAINING"/>
    <property type="match status" value="1"/>
</dbReference>
<dbReference type="PROSITE" id="PS50103">
    <property type="entry name" value="ZF_C3H1"/>
    <property type="match status" value="3"/>
</dbReference>
<feature type="domain" description="C3H1-type" evidence="8">
    <location>
        <begin position="37"/>
        <end position="63"/>
    </location>
</feature>
<keyword evidence="1 6" id="KW-0479">Metal-binding</keyword>
<evidence type="ECO:0000259" key="8">
    <source>
        <dbReference type="PROSITE" id="PS50103"/>
    </source>
</evidence>
<dbReference type="EMBL" id="BDDD01004186">
    <property type="protein sequence ID" value="GAV87133.1"/>
    <property type="molecule type" value="Genomic_DNA"/>
</dbReference>
<dbReference type="SMART" id="SM00356">
    <property type="entry name" value="ZnF_C3H1"/>
    <property type="match status" value="3"/>
</dbReference>
<evidence type="ECO:0000256" key="4">
    <source>
        <dbReference type="ARBA" id="ARBA00022833"/>
    </source>
</evidence>
<evidence type="ECO:0000256" key="7">
    <source>
        <dbReference type="SAM" id="MobiDB-lite"/>
    </source>
</evidence>
<dbReference type="Proteomes" id="UP000187406">
    <property type="component" value="Unassembled WGS sequence"/>
</dbReference>
<dbReference type="AlphaFoldDB" id="A0A1Q3D499"/>
<dbReference type="STRING" id="3775.A0A1Q3D499"/>
<dbReference type="GO" id="GO:0008270">
    <property type="term" value="F:zinc ion binding"/>
    <property type="evidence" value="ECO:0007669"/>
    <property type="project" value="UniProtKB-KW"/>
</dbReference>
<reference evidence="10" key="1">
    <citation type="submission" date="2016-04" db="EMBL/GenBank/DDBJ databases">
        <title>Cephalotus genome sequencing.</title>
        <authorList>
            <person name="Fukushima K."/>
            <person name="Hasebe M."/>
            <person name="Fang X."/>
        </authorList>
    </citation>
    <scope>NUCLEOTIDE SEQUENCE [LARGE SCALE GENOMIC DNA]</scope>
    <source>
        <strain evidence="10">cv. St1</strain>
    </source>
</reference>
<name>A0A1Q3D499_CEPFO</name>
<gene>
    <name evidence="9" type="ORF">CFOL_v3_30559</name>
</gene>
<proteinExistence type="predicted"/>
<evidence type="ECO:0000256" key="1">
    <source>
        <dbReference type="ARBA" id="ARBA00022723"/>
    </source>
</evidence>
<protein>
    <submittedName>
        <fullName evidence="9">Zf-CCCH domain-containing protein</fullName>
    </submittedName>
</protein>
<feature type="zinc finger region" description="C3H1-type" evidence="6">
    <location>
        <begin position="37"/>
        <end position="63"/>
    </location>
</feature>
<organism evidence="9 10">
    <name type="scientific">Cephalotus follicularis</name>
    <name type="common">Albany pitcher plant</name>
    <dbReference type="NCBI Taxonomy" id="3775"/>
    <lineage>
        <taxon>Eukaryota</taxon>
        <taxon>Viridiplantae</taxon>
        <taxon>Streptophyta</taxon>
        <taxon>Embryophyta</taxon>
        <taxon>Tracheophyta</taxon>
        <taxon>Spermatophyta</taxon>
        <taxon>Magnoliopsida</taxon>
        <taxon>eudicotyledons</taxon>
        <taxon>Gunneridae</taxon>
        <taxon>Pentapetalae</taxon>
        <taxon>rosids</taxon>
        <taxon>fabids</taxon>
        <taxon>Oxalidales</taxon>
        <taxon>Cephalotaceae</taxon>
        <taxon>Cephalotus</taxon>
    </lineage>
</organism>
<evidence type="ECO:0000256" key="2">
    <source>
        <dbReference type="ARBA" id="ARBA00022737"/>
    </source>
</evidence>
<keyword evidence="3 6" id="KW-0863">Zinc-finger</keyword>
<dbReference type="FunFam" id="4.10.1000.10:FF:000021">
    <property type="entry name" value="Zinc finger CCCH domain-containing protein 17"/>
    <property type="match status" value="1"/>
</dbReference>
<feature type="region of interest" description="Disordered" evidence="7">
    <location>
        <begin position="445"/>
        <end position="467"/>
    </location>
</feature>
<accession>A0A1Q3D499</accession>
<evidence type="ECO:0000313" key="10">
    <source>
        <dbReference type="Proteomes" id="UP000187406"/>
    </source>
</evidence>
<feature type="domain" description="C3H1-type" evidence="8">
    <location>
        <begin position="85"/>
        <end position="112"/>
    </location>
</feature>
<feature type="zinc finger region" description="C3H1-type" evidence="6">
    <location>
        <begin position="6"/>
        <end position="35"/>
    </location>
</feature>
<feature type="domain" description="C3H1-type" evidence="8">
    <location>
        <begin position="6"/>
        <end position="35"/>
    </location>
</feature>
<dbReference type="InterPro" id="IPR036855">
    <property type="entry name" value="Znf_CCCH_sf"/>
</dbReference>
<dbReference type="OrthoDB" id="5395350at2759"/>
<keyword evidence="2" id="KW-0677">Repeat</keyword>
<evidence type="ECO:0000256" key="6">
    <source>
        <dbReference type="PROSITE-ProRule" id="PRU00723"/>
    </source>
</evidence>
<dbReference type="InterPro" id="IPR041686">
    <property type="entry name" value="Znf-CCCH_3"/>
</dbReference>
<sequence>MEEEMKKRNTDCVYFLASPLTCKKGADCEYRHSEIARFNPRDCWYWLAANCLNPTCAFRHPPLEAHVEAPFESAQIPYQSSVPIKKTGAPCYFYLNGFCNKGVRCSFSHGPDGSSVALKCSKTDSRFTDALSSENKTSTRNDTASALIQTHLSLYVTAPTESVKMALRPKEYLHPPSPKIVTYSQASSPQCKELSVVKSAVFLPEKGSIEGNSHLCMDQSSDEQGEYNVESEERWESSPGFDVLVNNKSENLSYKDDPEHSLALDLSYDLEDPVEYEPTDAEILYQREIYDFYECTDNGLIFDEVSKTPGHSRDRMLGSVLSRKRKVLLAELADHRQGEDLRDQLRKRRVIDGHPFRGPSRRHDLPFLVGRTQERPRKHGMGRQRRRRLASGVRRNVIVSLGYNGNLFHGASQHGWLRCSHSNGFRRCYKEKRLAKRQFLSSDISKEKSLSGGEGRSTQASSIFTGPKTLAQIKEEKNNVDKSGNYFGRATSADFEGPKPLNEILQDKKRLAVVRDDNTSSN</sequence>